<evidence type="ECO:0000256" key="7">
    <source>
        <dbReference type="ARBA" id="ARBA00023211"/>
    </source>
</evidence>
<keyword evidence="10" id="KW-1185">Reference proteome</keyword>
<comment type="similarity">
    <text evidence="3">Belongs to the Nudix hydrolase family. PCD1 subfamily.</text>
</comment>
<dbReference type="Proteomes" id="UP000070444">
    <property type="component" value="Unassembled WGS sequence"/>
</dbReference>
<comment type="cofactor">
    <cofactor evidence="2">
        <name>Mg(2+)</name>
        <dbReference type="ChEBI" id="CHEBI:18420"/>
    </cofactor>
</comment>
<protein>
    <recommendedName>
        <fullName evidence="8">Nudix hydrolase domain-containing protein</fullName>
    </recommendedName>
</protein>
<reference evidence="9 10" key="1">
    <citation type="journal article" date="2015" name="Genome Biol. Evol.">
        <title>Phylogenomic analyses indicate that early fungi evolved digesting cell walls of algal ancestors of land plants.</title>
        <authorList>
            <person name="Chang Y."/>
            <person name="Wang S."/>
            <person name="Sekimoto S."/>
            <person name="Aerts A.L."/>
            <person name="Choi C."/>
            <person name="Clum A."/>
            <person name="LaButti K.M."/>
            <person name="Lindquist E.A."/>
            <person name="Yee Ngan C."/>
            <person name="Ohm R.A."/>
            <person name="Salamov A.A."/>
            <person name="Grigoriev I.V."/>
            <person name="Spatafora J.W."/>
            <person name="Berbee M.L."/>
        </authorList>
    </citation>
    <scope>NUCLEOTIDE SEQUENCE [LARGE SCALE GENOMIC DNA]</scope>
    <source>
        <strain evidence="9 10">NRRL 28638</strain>
    </source>
</reference>
<dbReference type="OrthoDB" id="206213at2759"/>
<keyword evidence="4" id="KW-0479">Metal-binding</keyword>
<name>A0A137NWP2_CONC2</name>
<sequence length="166" mass="19067">MMIIADYKNIPSILFTVRSSNLRSHTGEVSFPGGKKDPSDINILDCALREVEEEVNIPRSNLQVLGQHNLLLPNKTGTLCVYPFISVLKTPINNINQIKFNTEEVEKVFFTPIDHLLDQKNMYWKQFRNTSFKGPVFKPQEGEKEIWGLTGFILYNCLKTLYPGKF</sequence>
<evidence type="ECO:0000313" key="10">
    <source>
        <dbReference type="Proteomes" id="UP000070444"/>
    </source>
</evidence>
<dbReference type="CDD" id="cd03426">
    <property type="entry name" value="NUDIX_CoAse_Nudt7"/>
    <property type="match status" value="1"/>
</dbReference>
<dbReference type="InterPro" id="IPR045121">
    <property type="entry name" value="CoAse"/>
</dbReference>
<dbReference type="PANTHER" id="PTHR12992:SF11">
    <property type="entry name" value="MITOCHONDRIAL COENZYME A DIPHOSPHATASE NUDT8"/>
    <property type="match status" value="1"/>
</dbReference>
<dbReference type="GO" id="GO:0000287">
    <property type="term" value="F:magnesium ion binding"/>
    <property type="evidence" value="ECO:0007669"/>
    <property type="project" value="InterPro"/>
</dbReference>
<dbReference type="STRING" id="796925.A0A137NWP2"/>
<evidence type="ECO:0000256" key="4">
    <source>
        <dbReference type="ARBA" id="ARBA00022723"/>
    </source>
</evidence>
<dbReference type="Pfam" id="PF00293">
    <property type="entry name" value="NUDIX"/>
    <property type="match status" value="1"/>
</dbReference>
<evidence type="ECO:0000256" key="2">
    <source>
        <dbReference type="ARBA" id="ARBA00001946"/>
    </source>
</evidence>
<evidence type="ECO:0000259" key="8">
    <source>
        <dbReference type="PROSITE" id="PS51462"/>
    </source>
</evidence>
<evidence type="ECO:0000256" key="5">
    <source>
        <dbReference type="ARBA" id="ARBA00022801"/>
    </source>
</evidence>
<evidence type="ECO:0000256" key="6">
    <source>
        <dbReference type="ARBA" id="ARBA00022842"/>
    </source>
</evidence>
<dbReference type="GO" id="GO:0010945">
    <property type="term" value="F:coenzyme A diphosphatase activity"/>
    <property type="evidence" value="ECO:0007669"/>
    <property type="project" value="InterPro"/>
</dbReference>
<feature type="domain" description="Nudix hydrolase" evidence="8">
    <location>
        <begin position="1"/>
        <end position="133"/>
    </location>
</feature>
<dbReference type="InterPro" id="IPR000086">
    <property type="entry name" value="NUDIX_hydrolase_dom"/>
</dbReference>
<proteinExistence type="inferred from homology"/>
<dbReference type="InterPro" id="IPR000059">
    <property type="entry name" value="NUDIX_hydrolase_NudL_CS"/>
</dbReference>
<dbReference type="GO" id="GO:0009132">
    <property type="term" value="P:nucleoside diphosphate metabolic process"/>
    <property type="evidence" value="ECO:0007669"/>
    <property type="project" value="InterPro"/>
</dbReference>
<organism evidence="9 10">
    <name type="scientific">Conidiobolus coronatus (strain ATCC 28846 / CBS 209.66 / NRRL 28638)</name>
    <name type="common">Delacroixia coronata</name>
    <dbReference type="NCBI Taxonomy" id="796925"/>
    <lineage>
        <taxon>Eukaryota</taxon>
        <taxon>Fungi</taxon>
        <taxon>Fungi incertae sedis</taxon>
        <taxon>Zoopagomycota</taxon>
        <taxon>Entomophthoromycotina</taxon>
        <taxon>Entomophthoromycetes</taxon>
        <taxon>Entomophthorales</taxon>
        <taxon>Ancylistaceae</taxon>
        <taxon>Conidiobolus</taxon>
    </lineage>
</organism>
<dbReference type="InterPro" id="IPR015797">
    <property type="entry name" value="NUDIX_hydrolase-like_dom_sf"/>
</dbReference>
<comment type="cofactor">
    <cofactor evidence="1">
        <name>Mn(2+)</name>
        <dbReference type="ChEBI" id="CHEBI:29035"/>
    </cofactor>
</comment>
<evidence type="ECO:0000256" key="1">
    <source>
        <dbReference type="ARBA" id="ARBA00001936"/>
    </source>
</evidence>
<dbReference type="GO" id="GO:0030145">
    <property type="term" value="F:manganese ion binding"/>
    <property type="evidence" value="ECO:0007669"/>
    <property type="project" value="InterPro"/>
</dbReference>
<dbReference type="SUPFAM" id="SSF55811">
    <property type="entry name" value="Nudix"/>
    <property type="match status" value="1"/>
</dbReference>
<keyword evidence="6" id="KW-0460">Magnesium</keyword>
<dbReference type="AlphaFoldDB" id="A0A137NWP2"/>
<dbReference type="OMA" id="NPNIHEV"/>
<keyword evidence="5" id="KW-0378">Hydrolase</keyword>
<dbReference type="EMBL" id="KQ964662">
    <property type="protein sequence ID" value="KXN67081.1"/>
    <property type="molecule type" value="Genomic_DNA"/>
</dbReference>
<keyword evidence="7" id="KW-0464">Manganese</keyword>
<dbReference type="PROSITE" id="PS51462">
    <property type="entry name" value="NUDIX"/>
    <property type="match status" value="1"/>
</dbReference>
<gene>
    <name evidence="9" type="ORF">CONCODRAFT_61315</name>
</gene>
<dbReference type="PROSITE" id="PS01293">
    <property type="entry name" value="NUDIX_COA"/>
    <property type="match status" value="1"/>
</dbReference>
<dbReference type="PANTHER" id="PTHR12992">
    <property type="entry name" value="NUDIX HYDROLASE"/>
    <property type="match status" value="1"/>
</dbReference>
<evidence type="ECO:0000313" key="9">
    <source>
        <dbReference type="EMBL" id="KXN67081.1"/>
    </source>
</evidence>
<accession>A0A137NWP2</accession>
<dbReference type="Gene3D" id="3.90.79.10">
    <property type="entry name" value="Nucleoside Triphosphate Pyrophosphohydrolase"/>
    <property type="match status" value="1"/>
</dbReference>
<evidence type="ECO:0000256" key="3">
    <source>
        <dbReference type="ARBA" id="ARBA00006506"/>
    </source>
</evidence>